<proteinExistence type="predicted"/>
<sequence>MIYFTKSDLAFIKERLKAPILQASNAKLVDLAKLADKVMEVSDYLQVCAVEKPHAEAAISEMNQSMSRLEKNFDTLLQPVKCNIDPAFIRVVLVSSKIRQQGSEMPLTINPDVTANTIARLMIFDNNTNTKFFDVKRRILIDRRTLLVDALANASHFANDASLTLTVDASTEAVGAVEGKSQPLGFYSKKLTPTIFNTYWKEECLPFSLATNRSCKLSAKDVTKHPPEESTN</sequence>
<name>A0A0L0CBR0_LUCCU</name>
<keyword evidence="2" id="KW-1185">Reference proteome</keyword>
<dbReference type="EMBL" id="JRES01000642">
    <property type="protein sequence ID" value="KNC29680.1"/>
    <property type="molecule type" value="Genomic_DNA"/>
</dbReference>
<reference evidence="1 2" key="1">
    <citation type="journal article" date="2015" name="Nat. Commun.">
        <title>Lucilia cuprina genome unlocks parasitic fly biology to underpin future interventions.</title>
        <authorList>
            <person name="Anstead C.A."/>
            <person name="Korhonen P.K."/>
            <person name="Young N.D."/>
            <person name="Hall R.S."/>
            <person name="Jex A.R."/>
            <person name="Murali S.C."/>
            <person name="Hughes D.S."/>
            <person name="Lee S.F."/>
            <person name="Perry T."/>
            <person name="Stroehlein A.J."/>
            <person name="Ansell B.R."/>
            <person name="Breugelmans B."/>
            <person name="Hofmann A."/>
            <person name="Qu J."/>
            <person name="Dugan S."/>
            <person name="Lee S.L."/>
            <person name="Chao H."/>
            <person name="Dinh H."/>
            <person name="Han Y."/>
            <person name="Doddapaneni H.V."/>
            <person name="Worley K.C."/>
            <person name="Muzny D.M."/>
            <person name="Ioannidis P."/>
            <person name="Waterhouse R.M."/>
            <person name="Zdobnov E.M."/>
            <person name="James P.J."/>
            <person name="Bagnall N.H."/>
            <person name="Kotze A.C."/>
            <person name="Gibbs R.A."/>
            <person name="Richards S."/>
            <person name="Batterham P."/>
            <person name="Gasser R.B."/>
        </authorList>
    </citation>
    <scope>NUCLEOTIDE SEQUENCE [LARGE SCALE GENOMIC DNA]</scope>
    <source>
        <strain evidence="1 2">LS</strain>
        <tissue evidence="1">Full body</tissue>
    </source>
</reference>
<evidence type="ECO:0008006" key="3">
    <source>
        <dbReference type="Google" id="ProtNLM"/>
    </source>
</evidence>
<dbReference type="Proteomes" id="UP000037069">
    <property type="component" value="Unassembled WGS sequence"/>
</dbReference>
<evidence type="ECO:0000313" key="2">
    <source>
        <dbReference type="Proteomes" id="UP000037069"/>
    </source>
</evidence>
<comment type="caution">
    <text evidence="1">The sequence shown here is derived from an EMBL/GenBank/DDBJ whole genome shotgun (WGS) entry which is preliminary data.</text>
</comment>
<protein>
    <recommendedName>
        <fullName evidence="3">Reverse transcriptase/retrotransposon-derived protein RNase H-like domain-containing protein</fullName>
    </recommendedName>
</protein>
<dbReference type="AlphaFoldDB" id="A0A0L0CBR0"/>
<evidence type="ECO:0000313" key="1">
    <source>
        <dbReference type="EMBL" id="KNC29680.1"/>
    </source>
</evidence>
<organism evidence="1 2">
    <name type="scientific">Lucilia cuprina</name>
    <name type="common">Green bottle fly</name>
    <name type="synonym">Australian sheep blowfly</name>
    <dbReference type="NCBI Taxonomy" id="7375"/>
    <lineage>
        <taxon>Eukaryota</taxon>
        <taxon>Metazoa</taxon>
        <taxon>Ecdysozoa</taxon>
        <taxon>Arthropoda</taxon>
        <taxon>Hexapoda</taxon>
        <taxon>Insecta</taxon>
        <taxon>Pterygota</taxon>
        <taxon>Neoptera</taxon>
        <taxon>Endopterygota</taxon>
        <taxon>Diptera</taxon>
        <taxon>Brachycera</taxon>
        <taxon>Muscomorpha</taxon>
        <taxon>Oestroidea</taxon>
        <taxon>Calliphoridae</taxon>
        <taxon>Luciliinae</taxon>
        <taxon>Lucilia</taxon>
    </lineage>
</organism>
<accession>A0A0L0CBR0</accession>
<gene>
    <name evidence="1" type="ORF">FF38_12378</name>
</gene>